<accession>A0ABW2CQM6</accession>
<dbReference type="SUPFAM" id="SSF46689">
    <property type="entry name" value="Homeodomain-like"/>
    <property type="match status" value="1"/>
</dbReference>
<dbReference type="InterPro" id="IPR009057">
    <property type="entry name" value="Homeodomain-like_sf"/>
</dbReference>
<dbReference type="InterPro" id="IPR050109">
    <property type="entry name" value="HTH-type_TetR-like_transc_reg"/>
</dbReference>
<dbReference type="PROSITE" id="PS50977">
    <property type="entry name" value="HTH_TETR_2"/>
    <property type="match status" value="1"/>
</dbReference>
<organism evidence="6 7">
    <name type="scientific">Actinomadura yumaensis</name>
    <dbReference type="NCBI Taxonomy" id="111807"/>
    <lineage>
        <taxon>Bacteria</taxon>
        <taxon>Bacillati</taxon>
        <taxon>Actinomycetota</taxon>
        <taxon>Actinomycetes</taxon>
        <taxon>Streptosporangiales</taxon>
        <taxon>Thermomonosporaceae</taxon>
        <taxon>Actinomadura</taxon>
    </lineage>
</organism>
<evidence type="ECO:0000313" key="6">
    <source>
        <dbReference type="EMBL" id="MFC6883934.1"/>
    </source>
</evidence>
<feature type="domain" description="HTH tetR-type" evidence="5">
    <location>
        <begin position="12"/>
        <end position="72"/>
    </location>
</feature>
<gene>
    <name evidence="6" type="ORF">ACFQKB_29535</name>
</gene>
<keyword evidence="7" id="KW-1185">Reference proteome</keyword>
<dbReference type="PRINTS" id="PR00455">
    <property type="entry name" value="HTHTETR"/>
</dbReference>
<dbReference type="Proteomes" id="UP001596380">
    <property type="component" value="Unassembled WGS sequence"/>
</dbReference>
<dbReference type="RefSeq" id="WP_160823220.1">
    <property type="nucleotide sequence ID" value="NZ_JBHSXE010000001.1"/>
</dbReference>
<proteinExistence type="predicted"/>
<name>A0ABW2CQM6_9ACTN</name>
<reference evidence="7" key="1">
    <citation type="journal article" date="2019" name="Int. J. Syst. Evol. Microbiol.">
        <title>The Global Catalogue of Microorganisms (GCM) 10K type strain sequencing project: providing services to taxonomists for standard genome sequencing and annotation.</title>
        <authorList>
            <consortium name="The Broad Institute Genomics Platform"/>
            <consortium name="The Broad Institute Genome Sequencing Center for Infectious Disease"/>
            <person name="Wu L."/>
            <person name="Ma J."/>
        </authorList>
    </citation>
    <scope>NUCLEOTIDE SEQUENCE [LARGE SCALE GENOMIC DNA]</scope>
    <source>
        <strain evidence="7">JCM 3369</strain>
    </source>
</reference>
<evidence type="ECO:0000256" key="4">
    <source>
        <dbReference type="PROSITE-ProRule" id="PRU00335"/>
    </source>
</evidence>
<dbReference type="EMBL" id="JBHSXS010000023">
    <property type="protein sequence ID" value="MFC6883934.1"/>
    <property type="molecule type" value="Genomic_DNA"/>
</dbReference>
<dbReference type="Pfam" id="PF00440">
    <property type="entry name" value="TetR_N"/>
    <property type="match status" value="1"/>
</dbReference>
<dbReference type="PANTHER" id="PTHR30055">
    <property type="entry name" value="HTH-TYPE TRANSCRIPTIONAL REGULATOR RUTR"/>
    <property type="match status" value="1"/>
</dbReference>
<dbReference type="InterPro" id="IPR025996">
    <property type="entry name" value="MT1864/Rv1816-like_C"/>
</dbReference>
<comment type="caution">
    <text evidence="6">The sequence shown here is derived from an EMBL/GenBank/DDBJ whole genome shotgun (WGS) entry which is preliminary data.</text>
</comment>
<evidence type="ECO:0000313" key="7">
    <source>
        <dbReference type="Proteomes" id="UP001596380"/>
    </source>
</evidence>
<dbReference type="Pfam" id="PF13305">
    <property type="entry name" value="TetR_C_33"/>
    <property type="match status" value="1"/>
</dbReference>
<evidence type="ECO:0000259" key="5">
    <source>
        <dbReference type="PROSITE" id="PS50977"/>
    </source>
</evidence>
<keyword evidence="2 4" id="KW-0238">DNA-binding</keyword>
<dbReference type="InterPro" id="IPR036271">
    <property type="entry name" value="Tet_transcr_reg_TetR-rel_C_sf"/>
</dbReference>
<feature type="DNA-binding region" description="H-T-H motif" evidence="4">
    <location>
        <begin position="35"/>
        <end position="54"/>
    </location>
</feature>
<dbReference type="InterPro" id="IPR001647">
    <property type="entry name" value="HTH_TetR"/>
</dbReference>
<keyword evidence="3" id="KW-0804">Transcription</keyword>
<dbReference type="Gene3D" id="1.10.357.10">
    <property type="entry name" value="Tetracycline Repressor, domain 2"/>
    <property type="match status" value="1"/>
</dbReference>
<evidence type="ECO:0000256" key="1">
    <source>
        <dbReference type="ARBA" id="ARBA00023015"/>
    </source>
</evidence>
<dbReference type="PANTHER" id="PTHR30055:SF234">
    <property type="entry name" value="HTH-TYPE TRANSCRIPTIONAL REGULATOR BETI"/>
    <property type="match status" value="1"/>
</dbReference>
<evidence type="ECO:0000256" key="2">
    <source>
        <dbReference type="ARBA" id="ARBA00023125"/>
    </source>
</evidence>
<evidence type="ECO:0000256" key="3">
    <source>
        <dbReference type="ARBA" id="ARBA00023163"/>
    </source>
</evidence>
<dbReference type="SUPFAM" id="SSF48498">
    <property type="entry name" value="Tetracyclin repressor-like, C-terminal domain"/>
    <property type="match status" value="1"/>
</dbReference>
<keyword evidence="1" id="KW-0805">Transcription regulation</keyword>
<sequence>MSVQQRRERERAERHRLIVQTAREMAEAEGWESVTTRRLAERVEYSQPVLYSHFKSKGAIVAAVAIDGFGDMAYELYDARISHESPEESLRAVADAYLRFAGERPALYDAMFVQRIDVSFGSGESPANLQAAFNEFVTVLRPLAGERDLESLAEVIWSSLHGIATLSAGNRLRPELHQVRLDLLIDQVVAGRT</sequence>
<protein>
    <submittedName>
        <fullName evidence="6">TetR/AcrR family transcriptional regulator</fullName>
    </submittedName>
</protein>